<evidence type="ECO:0000313" key="2">
    <source>
        <dbReference type="Proteomes" id="UP000624701"/>
    </source>
</evidence>
<dbReference type="Gene3D" id="1.10.10.10">
    <property type="entry name" value="Winged helix-like DNA-binding domain superfamily/Winged helix DNA-binding domain"/>
    <property type="match status" value="1"/>
</dbReference>
<comment type="caution">
    <text evidence="1">The sequence shown here is derived from an EMBL/GenBank/DDBJ whole genome shotgun (WGS) entry which is preliminary data.</text>
</comment>
<name>A0ABQ2C151_9FLAO</name>
<accession>A0ABQ2C151</accession>
<sequence length="164" mass="19269">MLFDQQIGNLSGSALRVYLKIIRNVLGWRDEQGKVKNRDWISHSQFEKTGLSNRSVTNGIQELLDKNLIQVTDHTGNSLQDPVRRKTAKRVYYSPVLENAEKTAFYNAKTKENDCNSYGLQKKFNTKAYTATYEQKGKLTDRQRYEQIKLQQQRKQLQRDSWNY</sequence>
<proteinExistence type="predicted"/>
<dbReference type="InterPro" id="IPR036388">
    <property type="entry name" value="WH-like_DNA-bd_sf"/>
</dbReference>
<gene>
    <name evidence="1" type="ORF">GCM10011444_27680</name>
</gene>
<dbReference type="Proteomes" id="UP000624701">
    <property type="component" value="Unassembled WGS sequence"/>
</dbReference>
<keyword evidence="2" id="KW-1185">Reference proteome</keyword>
<dbReference type="EMBL" id="BMDQ01000006">
    <property type="protein sequence ID" value="GGI58459.1"/>
    <property type="molecule type" value="Genomic_DNA"/>
</dbReference>
<protein>
    <submittedName>
        <fullName evidence="1">Uncharacterized protein</fullName>
    </submittedName>
</protein>
<reference evidence="2" key="1">
    <citation type="journal article" date="2019" name="Int. J. Syst. Evol. Microbiol.">
        <title>The Global Catalogue of Microorganisms (GCM) 10K type strain sequencing project: providing services to taxonomists for standard genome sequencing and annotation.</title>
        <authorList>
            <consortium name="The Broad Institute Genomics Platform"/>
            <consortium name="The Broad Institute Genome Sequencing Center for Infectious Disease"/>
            <person name="Wu L."/>
            <person name="Ma J."/>
        </authorList>
    </citation>
    <scope>NUCLEOTIDE SEQUENCE [LARGE SCALE GENOMIC DNA]</scope>
    <source>
        <strain evidence="2">CCM 8681</strain>
    </source>
</reference>
<organism evidence="1 2">
    <name type="scientific">Winogradskyella haliclonae</name>
    <dbReference type="NCBI Taxonomy" id="2048558"/>
    <lineage>
        <taxon>Bacteria</taxon>
        <taxon>Pseudomonadati</taxon>
        <taxon>Bacteroidota</taxon>
        <taxon>Flavobacteriia</taxon>
        <taxon>Flavobacteriales</taxon>
        <taxon>Flavobacteriaceae</taxon>
        <taxon>Winogradskyella</taxon>
    </lineage>
</organism>
<evidence type="ECO:0000313" key="1">
    <source>
        <dbReference type="EMBL" id="GGI58459.1"/>
    </source>
</evidence>